<dbReference type="AlphaFoldDB" id="A0A5A5TIQ4"/>
<organism evidence="1 2">
    <name type="scientific">Dictyobacter arantiisoli</name>
    <dbReference type="NCBI Taxonomy" id="2014874"/>
    <lineage>
        <taxon>Bacteria</taxon>
        <taxon>Bacillati</taxon>
        <taxon>Chloroflexota</taxon>
        <taxon>Ktedonobacteria</taxon>
        <taxon>Ktedonobacterales</taxon>
        <taxon>Dictyobacteraceae</taxon>
        <taxon>Dictyobacter</taxon>
    </lineage>
</organism>
<keyword evidence="2" id="KW-1185">Reference proteome</keyword>
<proteinExistence type="predicted"/>
<protein>
    <submittedName>
        <fullName evidence="1">Uncharacterized protein</fullName>
    </submittedName>
</protein>
<name>A0A5A5TIQ4_9CHLR</name>
<dbReference type="Proteomes" id="UP000322530">
    <property type="component" value="Unassembled WGS sequence"/>
</dbReference>
<accession>A0A5A5TIQ4</accession>
<comment type="caution">
    <text evidence="1">The sequence shown here is derived from an EMBL/GenBank/DDBJ whole genome shotgun (WGS) entry which is preliminary data.</text>
</comment>
<dbReference type="EMBL" id="BIXY01000095">
    <property type="protein sequence ID" value="GCF11105.1"/>
    <property type="molecule type" value="Genomic_DNA"/>
</dbReference>
<evidence type="ECO:0000313" key="1">
    <source>
        <dbReference type="EMBL" id="GCF11105.1"/>
    </source>
</evidence>
<evidence type="ECO:0000313" key="2">
    <source>
        <dbReference type="Proteomes" id="UP000322530"/>
    </source>
</evidence>
<reference evidence="1 2" key="1">
    <citation type="submission" date="2019-01" db="EMBL/GenBank/DDBJ databases">
        <title>Draft genome sequence of Dictyobacter sp. Uno17.</title>
        <authorList>
            <person name="Wang C.M."/>
            <person name="Zheng Y."/>
            <person name="Sakai Y."/>
            <person name="Abe K."/>
            <person name="Yokota A."/>
            <person name="Yabe S."/>
        </authorList>
    </citation>
    <scope>NUCLEOTIDE SEQUENCE [LARGE SCALE GENOMIC DNA]</scope>
    <source>
        <strain evidence="1 2">Uno17</strain>
    </source>
</reference>
<sequence>MNLPAPKHSLCSHDHGLGVLLVDIKTEMIPRKDRRGNWQYYCLKGHHVFGIPSGEVIVSTEVAKAKEERVTSMV</sequence>
<gene>
    <name evidence="1" type="ORF">KDI_46690</name>
</gene>
<dbReference type="OrthoDB" id="165031at2"/>